<evidence type="ECO:0000313" key="2">
    <source>
        <dbReference type="EMBL" id="KVM19886.1"/>
    </source>
</evidence>
<feature type="transmembrane region" description="Helical" evidence="1">
    <location>
        <begin position="12"/>
        <end position="33"/>
    </location>
</feature>
<feature type="transmembrane region" description="Helical" evidence="1">
    <location>
        <begin position="39"/>
        <end position="59"/>
    </location>
</feature>
<accession>A0AB73FVK5</accession>
<comment type="caution">
    <text evidence="2">The sequence shown here is derived from an EMBL/GenBank/DDBJ whole genome shotgun (WGS) entry which is preliminary data.</text>
</comment>
<dbReference type="AlphaFoldDB" id="A0AB73FVK5"/>
<organism evidence="2 3">
    <name type="scientific">Burkholderia ubonensis</name>
    <dbReference type="NCBI Taxonomy" id="101571"/>
    <lineage>
        <taxon>Bacteria</taxon>
        <taxon>Pseudomonadati</taxon>
        <taxon>Pseudomonadota</taxon>
        <taxon>Betaproteobacteria</taxon>
        <taxon>Burkholderiales</taxon>
        <taxon>Burkholderiaceae</taxon>
        <taxon>Burkholderia</taxon>
        <taxon>Burkholderia cepacia complex</taxon>
    </lineage>
</organism>
<keyword evidence="1" id="KW-0472">Membrane</keyword>
<proteinExistence type="predicted"/>
<protein>
    <recommendedName>
        <fullName evidence="4">EamA family transporter</fullName>
    </recommendedName>
</protein>
<reference evidence="2 3" key="1">
    <citation type="submission" date="2015-11" db="EMBL/GenBank/DDBJ databases">
        <title>Expanding the genomic diversity of Burkholderia species for the development of highly accurate diagnostics.</title>
        <authorList>
            <person name="Sahl J."/>
            <person name="Keim P."/>
            <person name="Wagner D."/>
        </authorList>
    </citation>
    <scope>NUCLEOTIDE SEQUENCE [LARGE SCALE GENOMIC DNA]</scope>
    <source>
        <strain evidence="2 3">MSMB2058</strain>
    </source>
</reference>
<evidence type="ECO:0008006" key="4">
    <source>
        <dbReference type="Google" id="ProtNLM"/>
    </source>
</evidence>
<keyword evidence="1" id="KW-1133">Transmembrane helix</keyword>
<gene>
    <name evidence="2" type="ORF">WJ53_22470</name>
</gene>
<dbReference type="EMBL" id="LOZE01000138">
    <property type="protein sequence ID" value="KVM19886.1"/>
    <property type="molecule type" value="Genomic_DNA"/>
</dbReference>
<dbReference type="Proteomes" id="UP000061665">
    <property type="component" value="Unassembled WGS sequence"/>
</dbReference>
<name>A0AB73FVK5_9BURK</name>
<evidence type="ECO:0000256" key="1">
    <source>
        <dbReference type="SAM" id="Phobius"/>
    </source>
</evidence>
<keyword evidence="1" id="KW-0812">Transmembrane</keyword>
<sequence>MATIPLLRLDGGYLRLIAATLTVSVWGTLAWSTLAPATLFPWGRGAILAASLVVGLWAGRRTPAYL</sequence>
<evidence type="ECO:0000313" key="3">
    <source>
        <dbReference type="Proteomes" id="UP000061665"/>
    </source>
</evidence>